<dbReference type="GO" id="GO:0000460">
    <property type="term" value="P:maturation of 5.8S rRNA"/>
    <property type="evidence" value="ECO:0007669"/>
    <property type="project" value="TreeGrafter"/>
</dbReference>
<keyword evidence="7" id="KW-0963">Cytoplasm</keyword>
<evidence type="ECO:0000256" key="1">
    <source>
        <dbReference type="ARBA" id="ARBA00004123"/>
    </source>
</evidence>
<dbReference type="GO" id="GO:0003677">
    <property type="term" value="F:DNA binding"/>
    <property type="evidence" value="ECO:0007669"/>
    <property type="project" value="UniProtKB-KW"/>
</dbReference>
<keyword evidence="9" id="KW-1185">Reference proteome</keyword>
<dbReference type="PANTHER" id="PTHR15341:SF3">
    <property type="entry name" value="NUCLEAR NUCLEIC ACID-BINDING PROTEIN C1D"/>
    <property type="match status" value="1"/>
</dbReference>
<dbReference type="Pfam" id="PF04000">
    <property type="entry name" value="Sas10_Utp3"/>
    <property type="match status" value="1"/>
</dbReference>
<dbReference type="GO" id="GO:0005730">
    <property type="term" value="C:nucleolus"/>
    <property type="evidence" value="ECO:0007669"/>
    <property type="project" value="UniProtKB-SubCell"/>
</dbReference>
<dbReference type="AlphaFoldDB" id="A0AAN9VSF9"/>
<dbReference type="PANTHER" id="PTHR15341">
    <property type="entry name" value="SUN-COR STEROID HORMONE RECEPTOR CO-REPRESSOR"/>
    <property type="match status" value="1"/>
</dbReference>
<reference evidence="8 9" key="1">
    <citation type="submission" date="2024-03" db="EMBL/GenBank/DDBJ databases">
        <title>The genome assembly and annotation of the cricket Gryllus longicercus Weissman &amp; Gray.</title>
        <authorList>
            <person name="Szrajer S."/>
            <person name="Gray D."/>
            <person name="Ylla G."/>
        </authorList>
    </citation>
    <scope>NUCLEOTIDE SEQUENCE [LARGE SCALE GENOMIC DNA]</scope>
    <source>
        <strain evidence="8">DAG 2021-001</strain>
        <tissue evidence="8">Whole body minus gut</tissue>
    </source>
</reference>
<dbReference type="GO" id="GO:0005737">
    <property type="term" value="C:cytoplasm"/>
    <property type="evidence" value="ECO:0007669"/>
    <property type="project" value="UniProtKB-SubCell"/>
</dbReference>
<proteinExistence type="inferred from homology"/>
<comment type="caution">
    <text evidence="8">The sequence shown here is derived from an EMBL/GenBank/DDBJ whole genome shotgun (WGS) entry which is preliminary data.</text>
</comment>
<organism evidence="8 9">
    <name type="scientific">Gryllus longicercus</name>
    <dbReference type="NCBI Taxonomy" id="2509291"/>
    <lineage>
        <taxon>Eukaryota</taxon>
        <taxon>Metazoa</taxon>
        <taxon>Ecdysozoa</taxon>
        <taxon>Arthropoda</taxon>
        <taxon>Hexapoda</taxon>
        <taxon>Insecta</taxon>
        <taxon>Pterygota</taxon>
        <taxon>Neoptera</taxon>
        <taxon>Polyneoptera</taxon>
        <taxon>Orthoptera</taxon>
        <taxon>Ensifera</taxon>
        <taxon>Gryllidea</taxon>
        <taxon>Grylloidea</taxon>
        <taxon>Gryllidae</taxon>
        <taxon>Gryllinae</taxon>
        <taxon>Gryllus</taxon>
    </lineage>
</organism>
<name>A0AAN9VSF9_9ORTH</name>
<dbReference type="InterPro" id="IPR007146">
    <property type="entry name" value="Sas10/Utp3/C1D"/>
</dbReference>
<accession>A0AAN9VSF9</accession>
<comment type="subcellular location">
    <subcellularLocation>
        <location evidence="7">Cytoplasm</location>
    </subcellularLocation>
    <subcellularLocation>
        <location evidence="7">Nucleus</location>
        <location evidence="7">Nucleolus</location>
    </subcellularLocation>
    <subcellularLocation>
        <location evidence="1 7">Nucleus</location>
    </subcellularLocation>
</comment>
<dbReference type="Proteomes" id="UP001378592">
    <property type="component" value="Unassembled WGS sequence"/>
</dbReference>
<keyword evidence="6 7" id="KW-0539">Nucleus</keyword>
<protein>
    <recommendedName>
        <fullName evidence="3 7">Nuclear nucleic acid-binding protein C1D</fullName>
    </recommendedName>
</protein>
<evidence type="ECO:0000256" key="4">
    <source>
        <dbReference type="ARBA" id="ARBA00022552"/>
    </source>
</evidence>
<evidence type="ECO:0000256" key="5">
    <source>
        <dbReference type="ARBA" id="ARBA00022884"/>
    </source>
</evidence>
<evidence type="ECO:0000313" key="8">
    <source>
        <dbReference type="EMBL" id="KAK7862443.1"/>
    </source>
</evidence>
<comment type="function">
    <text evidence="7">Plays a role in the recruitment of the exosome to pre-rRNA to mediate the 3'-5' end processing of the 5.8S rRNA.</text>
</comment>
<dbReference type="GO" id="GO:0003723">
    <property type="term" value="F:RNA binding"/>
    <property type="evidence" value="ECO:0007669"/>
    <property type="project" value="UniProtKB-UniRule"/>
</dbReference>
<comment type="similarity">
    <text evidence="2 7">Belongs to the C1D family.</text>
</comment>
<comment type="subunit">
    <text evidence="7">Monomer and homodimer.</text>
</comment>
<gene>
    <name evidence="8" type="ORF">R5R35_001347</name>
</gene>
<sequence length="143" mass="16713">MSEESNPELLDFAELSKDAKFTATMSEFHEHVDKIGNFIQAACSSSVYDELSLEDKVKYDLFMTYSMNSLFWLYLRTQGLDPLKHPVKSEIDRVRTYNTRAKQVYDRKYVMKHIDKEAAGRFIRSGLWEPKEKSNENVKEQGT</sequence>
<keyword evidence="5 7" id="KW-0694">RNA-binding</keyword>
<evidence type="ECO:0000313" key="9">
    <source>
        <dbReference type="Proteomes" id="UP001378592"/>
    </source>
</evidence>
<dbReference type="GO" id="GO:0010468">
    <property type="term" value="P:regulation of gene expression"/>
    <property type="evidence" value="ECO:0007669"/>
    <property type="project" value="TreeGrafter"/>
</dbReference>
<keyword evidence="7" id="KW-0238">DNA-binding</keyword>
<dbReference type="GO" id="GO:0000178">
    <property type="term" value="C:exosome (RNase complex)"/>
    <property type="evidence" value="ECO:0007669"/>
    <property type="project" value="TreeGrafter"/>
</dbReference>
<evidence type="ECO:0000256" key="6">
    <source>
        <dbReference type="ARBA" id="ARBA00023242"/>
    </source>
</evidence>
<evidence type="ECO:0000256" key="2">
    <source>
        <dbReference type="ARBA" id="ARBA00009154"/>
    </source>
</evidence>
<dbReference type="EMBL" id="JAZDUA010000274">
    <property type="protein sequence ID" value="KAK7862443.1"/>
    <property type="molecule type" value="Genomic_DNA"/>
</dbReference>
<keyword evidence="4 7" id="KW-0698">rRNA processing</keyword>
<evidence type="ECO:0000256" key="7">
    <source>
        <dbReference type="RuleBase" id="RU368003"/>
    </source>
</evidence>
<evidence type="ECO:0000256" key="3">
    <source>
        <dbReference type="ARBA" id="ARBA00015212"/>
    </source>
</evidence>
<dbReference type="InterPro" id="IPR011082">
    <property type="entry name" value="Exosome-assoc_fac/DNA_repair"/>
</dbReference>